<sequence length="259" mass="26555">MDLGIAGRVALVLGGTKGLAFSTARHLAGAGVQVMLNGRDAASGEAAAASLGGGAMFLQGDVSEPGVMERILNETRARAGRISILVTNAGGPPPGQFTDHDIDTWRHALEVNMLSAISATQKLLPDMISDGFGRIVNITSFAVKEPYPNMALANAVRSGLTGAMATLAREVVQHGVTVNNVLPGLMATGALDRVIRARAAREGISEAEAATAMAESVPAKRLGTAEDFGPVAAFLCSAHASYITGQNITVDGGLVRGLL</sequence>
<dbReference type="SUPFAM" id="SSF51735">
    <property type="entry name" value="NAD(P)-binding Rossmann-fold domains"/>
    <property type="match status" value="1"/>
</dbReference>
<gene>
    <name evidence="2" type="ORF">H0485_12300</name>
</gene>
<evidence type="ECO:0000256" key="1">
    <source>
        <dbReference type="ARBA" id="ARBA00006484"/>
    </source>
</evidence>
<comment type="caution">
    <text evidence="2">The sequence shown here is derived from an EMBL/GenBank/DDBJ whole genome shotgun (WGS) entry which is preliminary data.</text>
</comment>
<name>A0ABS8CNK4_9RHOB</name>
<dbReference type="Pfam" id="PF13561">
    <property type="entry name" value="adh_short_C2"/>
    <property type="match status" value="1"/>
</dbReference>
<protein>
    <submittedName>
        <fullName evidence="2">SDR family oxidoreductase</fullName>
    </submittedName>
</protein>
<keyword evidence="3" id="KW-1185">Reference proteome</keyword>
<dbReference type="InterPro" id="IPR050259">
    <property type="entry name" value="SDR"/>
</dbReference>
<accession>A0ABS8CNK4</accession>
<comment type="similarity">
    <text evidence="1">Belongs to the short-chain dehydrogenases/reductases (SDR) family.</text>
</comment>
<dbReference type="InterPro" id="IPR036291">
    <property type="entry name" value="NAD(P)-bd_dom_sf"/>
</dbReference>
<evidence type="ECO:0000313" key="2">
    <source>
        <dbReference type="EMBL" id="MCB5410775.1"/>
    </source>
</evidence>
<dbReference type="EMBL" id="JACDXX010000010">
    <property type="protein sequence ID" value="MCB5410775.1"/>
    <property type="molecule type" value="Genomic_DNA"/>
</dbReference>
<dbReference type="Proteomes" id="UP001198571">
    <property type="component" value="Unassembled WGS sequence"/>
</dbReference>
<dbReference type="Gene3D" id="3.40.50.720">
    <property type="entry name" value="NAD(P)-binding Rossmann-like Domain"/>
    <property type="match status" value="1"/>
</dbReference>
<dbReference type="PRINTS" id="PR00081">
    <property type="entry name" value="GDHRDH"/>
</dbReference>
<dbReference type="PANTHER" id="PTHR42879:SF6">
    <property type="entry name" value="NADPH-DEPENDENT REDUCTASE BACG"/>
    <property type="match status" value="1"/>
</dbReference>
<dbReference type="PANTHER" id="PTHR42879">
    <property type="entry name" value="3-OXOACYL-(ACYL-CARRIER-PROTEIN) REDUCTASE"/>
    <property type="match status" value="1"/>
</dbReference>
<reference evidence="2 3" key="1">
    <citation type="submission" date="2020-07" db="EMBL/GenBank/DDBJ databases">
        <title>Pseudogemmobacter sp. nov., isolated from poultry manure in Taiwan.</title>
        <authorList>
            <person name="Lin S.-Y."/>
            <person name="Tang Y.-S."/>
            <person name="Young C.-C."/>
        </authorList>
    </citation>
    <scope>NUCLEOTIDE SEQUENCE [LARGE SCALE GENOMIC DNA]</scope>
    <source>
        <strain evidence="2 3">CC-YST710</strain>
    </source>
</reference>
<proteinExistence type="inferred from homology"/>
<organism evidence="2 3">
    <name type="scientific">Pseudogemmobacter faecipullorum</name>
    <dbReference type="NCBI Taxonomy" id="2755041"/>
    <lineage>
        <taxon>Bacteria</taxon>
        <taxon>Pseudomonadati</taxon>
        <taxon>Pseudomonadota</taxon>
        <taxon>Alphaproteobacteria</taxon>
        <taxon>Rhodobacterales</taxon>
        <taxon>Paracoccaceae</taxon>
        <taxon>Pseudogemmobacter</taxon>
    </lineage>
</organism>
<dbReference type="InterPro" id="IPR002347">
    <property type="entry name" value="SDR_fam"/>
</dbReference>
<evidence type="ECO:0000313" key="3">
    <source>
        <dbReference type="Proteomes" id="UP001198571"/>
    </source>
</evidence>